<dbReference type="PANTHER" id="PTHR11556">
    <property type="entry name" value="FRUCTOSE-1,6-BISPHOSPHATASE-RELATED"/>
    <property type="match status" value="1"/>
</dbReference>
<dbReference type="AlphaFoldDB" id="G0QTK5"/>
<keyword evidence="1" id="KW-0479">Metal-binding</keyword>
<dbReference type="GO" id="GO:0030388">
    <property type="term" value="P:fructose 1,6-bisphosphate metabolic process"/>
    <property type="evidence" value="ECO:0007669"/>
    <property type="project" value="TreeGrafter"/>
</dbReference>
<accession>G0QTK5</accession>
<dbReference type="Proteomes" id="UP000008983">
    <property type="component" value="Unassembled WGS sequence"/>
</dbReference>
<proteinExistence type="predicted"/>
<evidence type="ECO:0000259" key="5">
    <source>
        <dbReference type="Pfam" id="PF18913"/>
    </source>
</evidence>
<dbReference type="OrthoDB" id="10256725at2759"/>
<dbReference type="Pfam" id="PF18913">
    <property type="entry name" value="FBPase_C"/>
    <property type="match status" value="1"/>
</dbReference>
<keyword evidence="2" id="KW-0460">Magnesium</keyword>
<dbReference type="GO" id="GO:0046872">
    <property type="term" value="F:metal ion binding"/>
    <property type="evidence" value="ECO:0007669"/>
    <property type="project" value="UniProtKB-KW"/>
</dbReference>
<protein>
    <recommendedName>
        <fullName evidence="4">D-fructose-1,6-bisphosphate 1-phosphohydrolase</fullName>
    </recommendedName>
</protein>
<dbReference type="GO" id="GO:0005986">
    <property type="term" value="P:sucrose biosynthetic process"/>
    <property type="evidence" value="ECO:0007669"/>
    <property type="project" value="TreeGrafter"/>
</dbReference>
<evidence type="ECO:0000256" key="3">
    <source>
        <dbReference type="ARBA" id="ARBA00024331"/>
    </source>
</evidence>
<dbReference type="RefSeq" id="XP_004034942.1">
    <property type="nucleotide sequence ID" value="XM_004034894.1"/>
</dbReference>
<dbReference type="GO" id="GO:0005829">
    <property type="term" value="C:cytosol"/>
    <property type="evidence" value="ECO:0007669"/>
    <property type="project" value="TreeGrafter"/>
</dbReference>
<dbReference type="InParanoid" id="G0QTK5"/>
<evidence type="ECO:0000313" key="6">
    <source>
        <dbReference type="EMBL" id="EGR31456.1"/>
    </source>
</evidence>
<dbReference type="GO" id="GO:0006002">
    <property type="term" value="P:fructose 6-phosphate metabolic process"/>
    <property type="evidence" value="ECO:0007669"/>
    <property type="project" value="TreeGrafter"/>
</dbReference>
<evidence type="ECO:0000256" key="4">
    <source>
        <dbReference type="ARBA" id="ARBA00032973"/>
    </source>
</evidence>
<name>G0QTK5_ICHMU</name>
<evidence type="ECO:0000256" key="1">
    <source>
        <dbReference type="ARBA" id="ARBA00022723"/>
    </source>
</evidence>
<dbReference type="GeneID" id="14907595"/>
<keyword evidence="7" id="KW-1185">Reference proteome</keyword>
<dbReference type="PANTHER" id="PTHR11556:SF1">
    <property type="entry name" value="FRUCTOSE-BISPHOSPHATASE"/>
    <property type="match status" value="1"/>
</dbReference>
<dbReference type="GO" id="GO:0006000">
    <property type="term" value="P:fructose metabolic process"/>
    <property type="evidence" value="ECO:0007669"/>
    <property type="project" value="TreeGrafter"/>
</dbReference>
<dbReference type="GO" id="GO:0006094">
    <property type="term" value="P:gluconeogenesis"/>
    <property type="evidence" value="ECO:0007669"/>
    <property type="project" value="TreeGrafter"/>
</dbReference>
<gene>
    <name evidence="6" type="ORF">IMG5_109050</name>
</gene>
<dbReference type="InterPro" id="IPR044015">
    <property type="entry name" value="FBPase_C_dom"/>
</dbReference>
<reference evidence="6 7" key="1">
    <citation type="submission" date="2011-07" db="EMBL/GenBank/DDBJ databases">
        <authorList>
            <person name="Coyne R."/>
            <person name="Brami D."/>
            <person name="Johnson J."/>
            <person name="Hostetler J."/>
            <person name="Hannick L."/>
            <person name="Clark T."/>
            <person name="Cassidy-Hanley D."/>
            <person name="Inman J."/>
        </authorList>
    </citation>
    <scope>NUCLEOTIDE SEQUENCE [LARGE SCALE GENOMIC DNA]</scope>
    <source>
        <strain evidence="6 7">G5</strain>
    </source>
</reference>
<dbReference type="InterPro" id="IPR000146">
    <property type="entry name" value="FBPase_class-1"/>
</dbReference>
<sequence>MSIQTGSLICDAHRTLLYGGILMNPLCIVNGEYKLDVSIIDAFVIGYIFEKAWGRASYGEGGSIMQIKMGSLQQKIQFFCGSASEIVELENLYLSIARRQSLNKSQLNLKFPTLNSIAMIQSQEQSNSSIKW</sequence>
<dbReference type="STRING" id="857967.G0QTK5"/>
<dbReference type="Gene3D" id="3.40.190.80">
    <property type="match status" value="1"/>
</dbReference>
<feature type="domain" description="Fructose-1-6-bisphosphatase class 1 C-terminal" evidence="5">
    <location>
        <begin position="5"/>
        <end position="93"/>
    </location>
</feature>
<evidence type="ECO:0000313" key="7">
    <source>
        <dbReference type="Proteomes" id="UP000008983"/>
    </source>
</evidence>
<dbReference type="GO" id="GO:0042132">
    <property type="term" value="F:fructose 1,6-bisphosphate 1-phosphatase activity"/>
    <property type="evidence" value="ECO:0007669"/>
    <property type="project" value="TreeGrafter"/>
</dbReference>
<organism evidence="6 7">
    <name type="scientific">Ichthyophthirius multifiliis</name>
    <name type="common">White spot disease agent</name>
    <name type="synonym">Ich</name>
    <dbReference type="NCBI Taxonomy" id="5932"/>
    <lineage>
        <taxon>Eukaryota</taxon>
        <taxon>Sar</taxon>
        <taxon>Alveolata</taxon>
        <taxon>Ciliophora</taxon>
        <taxon>Intramacronucleata</taxon>
        <taxon>Oligohymenophorea</taxon>
        <taxon>Hymenostomatida</taxon>
        <taxon>Ophryoglenina</taxon>
        <taxon>Ichthyophthirius</taxon>
    </lineage>
</organism>
<evidence type="ECO:0000256" key="2">
    <source>
        <dbReference type="ARBA" id="ARBA00022842"/>
    </source>
</evidence>
<comment type="pathway">
    <text evidence="3">Carbohydrate biosynthesis.</text>
</comment>
<dbReference type="SUPFAM" id="SSF56655">
    <property type="entry name" value="Carbohydrate phosphatase"/>
    <property type="match status" value="1"/>
</dbReference>
<dbReference type="EMBL" id="GL983859">
    <property type="protein sequence ID" value="EGR31456.1"/>
    <property type="molecule type" value="Genomic_DNA"/>
</dbReference>